<dbReference type="InterPro" id="IPR002130">
    <property type="entry name" value="Cyclophilin-type_PPIase_dom"/>
</dbReference>
<feature type="compositionally biased region" description="Basic and acidic residues" evidence="1">
    <location>
        <begin position="21"/>
        <end position="34"/>
    </location>
</feature>
<evidence type="ECO:0000313" key="4">
    <source>
        <dbReference type="Proteomes" id="UP001314263"/>
    </source>
</evidence>
<feature type="domain" description="PPIase cyclophilin-type" evidence="2">
    <location>
        <begin position="63"/>
        <end position="208"/>
    </location>
</feature>
<dbReference type="PROSITE" id="PS50072">
    <property type="entry name" value="CSA_PPIASE_2"/>
    <property type="match status" value="1"/>
</dbReference>
<evidence type="ECO:0000256" key="1">
    <source>
        <dbReference type="SAM" id="MobiDB-lite"/>
    </source>
</evidence>
<organism evidence="3 4">
    <name type="scientific">Coccomyxa viridis</name>
    <dbReference type="NCBI Taxonomy" id="1274662"/>
    <lineage>
        <taxon>Eukaryota</taxon>
        <taxon>Viridiplantae</taxon>
        <taxon>Chlorophyta</taxon>
        <taxon>core chlorophytes</taxon>
        <taxon>Trebouxiophyceae</taxon>
        <taxon>Trebouxiophyceae incertae sedis</taxon>
        <taxon>Coccomyxaceae</taxon>
        <taxon>Coccomyxa</taxon>
    </lineage>
</organism>
<comment type="caution">
    <text evidence="3">The sequence shown here is derived from an EMBL/GenBank/DDBJ whole genome shotgun (WGS) entry which is preliminary data.</text>
</comment>
<dbReference type="SUPFAM" id="SSF50891">
    <property type="entry name" value="Cyclophilin-like"/>
    <property type="match status" value="1"/>
</dbReference>
<evidence type="ECO:0000259" key="2">
    <source>
        <dbReference type="PROSITE" id="PS50072"/>
    </source>
</evidence>
<dbReference type="EMBL" id="CAUYUE010000007">
    <property type="protein sequence ID" value="CAK0782377.1"/>
    <property type="molecule type" value="Genomic_DNA"/>
</dbReference>
<accession>A0AAV1I8U1</accession>
<dbReference type="AlphaFoldDB" id="A0AAV1I8U1"/>
<reference evidence="3 4" key="1">
    <citation type="submission" date="2023-10" db="EMBL/GenBank/DDBJ databases">
        <authorList>
            <person name="Maclean D."/>
            <person name="Macfadyen A."/>
        </authorList>
    </citation>
    <scope>NUCLEOTIDE SEQUENCE [LARGE SCALE GENOMIC DNA]</scope>
</reference>
<dbReference type="GO" id="GO:0003755">
    <property type="term" value="F:peptidyl-prolyl cis-trans isomerase activity"/>
    <property type="evidence" value="ECO:0007669"/>
    <property type="project" value="InterPro"/>
</dbReference>
<gene>
    <name evidence="3" type="ORF">CVIRNUC_005659</name>
</gene>
<dbReference type="Gene3D" id="2.40.100.10">
    <property type="entry name" value="Cyclophilin-like"/>
    <property type="match status" value="1"/>
</dbReference>
<dbReference type="Proteomes" id="UP001314263">
    <property type="component" value="Unassembled WGS sequence"/>
</dbReference>
<keyword evidence="4" id="KW-1185">Reference proteome</keyword>
<feature type="region of interest" description="Disordered" evidence="1">
    <location>
        <begin position="18"/>
        <end position="54"/>
    </location>
</feature>
<dbReference type="Pfam" id="PF00160">
    <property type="entry name" value="Pro_isomerase"/>
    <property type="match status" value="1"/>
</dbReference>
<protein>
    <recommendedName>
        <fullName evidence="2">PPIase cyclophilin-type domain-containing protein</fullName>
    </recommendedName>
</protein>
<dbReference type="InterPro" id="IPR029000">
    <property type="entry name" value="Cyclophilin-like_dom_sf"/>
</dbReference>
<feature type="compositionally biased region" description="Basic and acidic residues" evidence="1">
    <location>
        <begin position="262"/>
        <end position="273"/>
    </location>
</feature>
<proteinExistence type="predicted"/>
<evidence type="ECO:0000313" key="3">
    <source>
        <dbReference type="EMBL" id="CAK0782377.1"/>
    </source>
</evidence>
<feature type="region of interest" description="Disordered" evidence="1">
    <location>
        <begin position="222"/>
        <end position="296"/>
    </location>
</feature>
<feature type="compositionally biased region" description="Basic and acidic residues" evidence="1">
    <location>
        <begin position="222"/>
        <end position="248"/>
    </location>
</feature>
<name>A0AAV1I8U1_9CHLO</name>
<sequence>MTRFVGEAKDVRQGRVRRFPTAKEVKKEMAEYKRTGRHPALEGNNEDNLPALPERDMNRPHVFLDIRQGTEDLGRLVIEVFEDRAPLAARHLLNRCREGTTDALKSVIVHRLLPDAAIFLGTSNGYKGAGVQVRPYQHLHHNHAGVVSLSGDASEVAISLTRALYLDSSYQVVGRAHKGLSILEKLNEAAVDPDDLPMQQVSITACGLTDSEGTHEALDESARRELLRKETPEEAAARLASESKDLRQSVRAALQTGLAQKRKPEGKEPDRSSKKQSSMMSAVLGDLSGESSDEDS</sequence>